<dbReference type="HOGENOM" id="CLU_1920484_0_0_1"/>
<dbReference type="AlphaFoldDB" id="A0A0E0HWS6"/>
<dbReference type="InterPro" id="IPR022742">
    <property type="entry name" value="Hydrolase_4"/>
</dbReference>
<dbReference type="Pfam" id="PF12146">
    <property type="entry name" value="Hydrolase_4"/>
    <property type="match status" value="1"/>
</dbReference>
<feature type="domain" description="Serine aminopeptidase S33" evidence="2">
    <location>
        <begin position="13"/>
        <end position="70"/>
    </location>
</feature>
<dbReference type="InterPro" id="IPR029058">
    <property type="entry name" value="AB_hydrolase_fold"/>
</dbReference>
<reference evidence="3" key="2">
    <citation type="submission" date="2018-04" db="EMBL/GenBank/DDBJ databases">
        <title>OnivRS2 (Oryza nivara Reference Sequence Version 2).</title>
        <authorList>
            <person name="Zhang J."/>
            <person name="Kudrna D."/>
            <person name="Lee S."/>
            <person name="Talag J."/>
            <person name="Rajasekar S."/>
            <person name="Welchert J."/>
            <person name="Hsing Y.-I."/>
            <person name="Wing R.A."/>
        </authorList>
    </citation>
    <scope>NUCLEOTIDE SEQUENCE [LARGE SCALE GENOMIC DNA]</scope>
    <source>
        <strain evidence="3">SL10</strain>
    </source>
</reference>
<dbReference type="Gramene" id="ONIVA07G02070.1">
    <property type="protein sequence ID" value="ONIVA07G02070.1"/>
    <property type="gene ID" value="ONIVA07G02070"/>
</dbReference>
<evidence type="ECO:0000313" key="4">
    <source>
        <dbReference type="Proteomes" id="UP000006591"/>
    </source>
</evidence>
<name>A0A0E0HWS6_ORYNI</name>
<dbReference type="Proteomes" id="UP000006591">
    <property type="component" value="Chromosome 7"/>
</dbReference>
<feature type="transmembrane region" description="Helical" evidence="1">
    <location>
        <begin position="75"/>
        <end position="97"/>
    </location>
</feature>
<evidence type="ECO:0000313" key="3">
    <source>
        <dbReference type="EnsemblPlants" id="ONIVA07G02070.1"/>
    </source>
</evidence>
<dbReference type="PANTHER" id="PTHR11614">
    <property type="entry name" value="PHOSPHOLIPASE-RELATED"/>
    <property type="match status" value="1"/>
</dbReference>
<proteinExistence type="predicted"/>
<dbReference type="Gene3D" id="3.40.50.1820">
    <property type="entry name" value="alpha/beta hydrolase"/>
    <property type="match status" value="1"/>
</dbReference>
<dbReference type="eggNOG" id="KOG1455">
    <property type="taxonomic scope" value="Eukaryota"/>
</dbReference>
<keyword evidence="1" id="KW-1133">Transmembrane helix</keyword>
<dbReference type="InterPro" id="IPR051044">
    <property type="entry name" value="MAG_DAG_Lipase"/>
</dbReference>
<evidence type="ECO:0000259" key="2">
    <source>
        <dbReference type="Pfam" id="PF12146"/>
    </source>
</evidence>
<evidence type="ECO:0000256" key="1">
    <source>
        <dbReference type="SAM" id="Phobius"/>
    </source>
</evidence>
<dbReference type="STRING" id="4536.A0A0E0HWS6"/>
<reference evidence="3" key="1">
    <citation type="submission" date="2015-04" db="UniProtKB">
        <authorList>
            <consortium name="EnsemblPlants"/>
        </authorList>
    </citation>
    <scope>IDENTIFICATION</scope>
    <source>
        <strain evidence="3">SL10</strain>
    </source>
</reference>
<dbReference type="SUPFAM" id="SSF53474">
    <property type="entry name" value="alpha/beta-Hydrolases"/>
    <property type="match status" value="1"/>
</dbReference>
<keyword evidence="4" id="KW-1185">Reference proteome</keyword>
<keyword evidence="1" id="KW-0812">Transmembrane</keyword>
<keyword evidence="1" id="KW-0472">Membrane</keyword>
<sequence>MRLFTCAWIPKESSRGVVCLCHGYAVECSVTMRGTAERLARAGYAVYGIDYEGHGHSDGLQGYVPDLDALDMLCFLLHMSSLPPACLTVSYMLYGLFLLVSDHTASSSLLMTMLASALIANKLLVLHSYTNG</sequence>
<feature type="transmembrane region" description="Helical" evidence="1">
    <location>
        <begin position="109"/>
        <end position="129"/>
    </location>
</feature>
<accession>A0A0E0HWS6</accession>
<organism evidence="3">
    <name type="scientific">Oryza nivara</name>
    <name type="common">Indian wild rice</name>
    <name type="synonym">Oryza sativa f. spontanea</name>
    <dbReference type="NCBI Taxonomy" id="4536"/>
    <lineage>
        <taxon>Eukaryota</taxon>
        <taxon>Viridiplantae</taxon>
        <taxon>Streptophyta</taxon>
        <taxon>Embryophyta</taxon>
        <taxon>Tracheophyta</taxon>
        <taxon>Spermatophyta</taxon>
        <taxon>Magnoliopsida</taxon>
        <taxon>Liliopsida</taxon>
        <taxon>Poales</taxon>
        <taxon>Poaceae</taxon>
        <taxon>BOP clade</taxon>
        <taxon>Oryzoideae</taxon>
        <taxon>Oryzeae</taxon>
        <taxon>Oryzinae</taxon>
        <taxon>Oryza</taxon>
    </lineage>
</organism>
<protein>
    <recommendedName>
        <fullName evidence="2">Serine aminopeptidase S33 domain-containing protein</fullName>
    </recommendedName>
</protein>
<dbReference type="EnsemblPlants" id="ONIVA07G02070.1">
    <property type="protein sequence ID" value="ONIVA07G02070.1"/>
    <property type="gene ID" value="ONIVA07G02070"/>
</dbReference>